<organism evidence="7 8">
    <name type="scientific">Candidatus Kuenenbacteria bacterium GW2011_GWA2_42_15</name>
    <dbReference type="NCBI Taxonomy" id="1618677"/>
    <lineage>
        <taxon>Bacteria</taxon>
        <taxon>Candidatus Kueneniibacteriota</taxon>
    </lineage>
</organism>
<comment type="subcellular location">
    <subcellularLocation>
        <location evidence="1">Membrane</location>
        <topology evidence="1">Multi-pass membrane protein</topology>
    </subcellularLocation>
</comment>
<dbReference type="PANTHER" id="PTHR37422:SF13">
    <property type="entry name" value="LIPOPOLYSACCHARIDE BIOSYNTHESIS PROTEIN PA4999-RELATED"/>
    <property type="match status" value="1"/>
</dbReference>
<dbReference type="InterPro" id="IPR007016">
    <property type="entry name" value="O-antigen_ligase-rel_domated"/>
</dbReference>
<reference evidence="7 8" key="1">
    <citation type="journal article" date="2015" name="Nature">
        <title>rRNA introns, odd ribosomes, and small enigmatic genomes across a large radiation of phyla.</title>
        <authorList>
            <person name="Brown C.T."/>
            <person name="Hug L.A."/>
            <person name="Thomas B.C."/>
            <person name="Sharon I."/>
            <person name="Castelle C.J."/>
            <person name="Singh A."/>
            <person name="Wilkins M.J."/>
            <person name="Williams K.H."/>
            <person name="Banfield J.F."/>
        </authorList>
    </citation>
    <scope>NUCLEOTIDE SEQUENCE [LARGE SCALE GENOMIC DNA]</scope>
</reference>
<feature type="transmembrane region" description="Helical" evidence="5">
    <location>
        <begin position="361"/>
        <end position="381"/>
    </location>
</feature>
<keyword evidence="4 5" id="KW-0472">Membrane</keyword>
<comment type="caution">
    <text evidence="7">The sequence shown here is derived from an EMBL/GenBank/DDBJ whole genome shotgun (WGS) entry which is preliminary data.</text>
</comment>
<feature type="transmembrane region" description="Helical" evidence="5">
    <location>
        <begin position="12"/>
        <end position="31"/>
    </location>
</feature>
<dbReference type="EMBL" id="LCCW01000003">
    <property type="protein sequence ID" value="KKS43259.1"/>
    <property type="molecule type" value="Genomic_DNA"/>
</dbReference>
<dbReference type="AlphaFoldDB" id="A0A0G0Z3C4"/>
<dbReference type="PATRIC" id="fig|1618677.3.peg.76"/>
<evidence type="ECO:0000313" key="8">
    <source>
        <dbReference type="Proteomes" id="UP000034516"/>
    </source>
</evidence>
<feature type="transmembrane region" description="Helical" evidence="5">
    <location>
        <begin position="418"/>
        <end position="436"/>
    </location>
</feature>
<evidence type="ECO:0000259" key="6">
    <source>
        <dbReference type="Pfam" id="PF04932"/>
    </source>
</evidence>
<evidence type="ECO:0000256" key="1">
    <source>
        <dbReference type="ARBA" id="ARBA00004141"/>
    </source>
</evidence>
<dbReference type="GO" id="GO:0016020">
    <property type="term" value="C:membrane"/>
    <property type="evidence" value="ECO:0007669"/>
    <property type="project" value="UniProtKB-SubCell"/>
</dbReference>
<evidence type="ECO:0000256" key="3">
    <source>
        <dbReference type="ARBA" id="ARBA00022989"/>
    </source>
</evidence>
<keyword evidence="2 5" id="KW-0812">Transmembrane</keyword>
<dbReference type="Proteomes" id="UP000034516">
    <property type="component" value="Unassembled WGS sequence"/>
</dbReference>
<dbReference type="InterPro" id="IPR051533">
    <property type="entry name" value="WaaL-like"/>
</dbReference>
<feature type="transmembrane region" description="Helical" evidence="5">
    <location>
        <begin position="251"/>
        <end position="266"/>
    </location>
</feature>
<feature type="transmembrane region" description="Helical" evidence="5">
    <location>
        <begin position="273"/>
        <end position="290"/>
    </location>
</feature>
<keyword evidence="3 5" id="KW-1133">Transmembrane helix</keyword>
<proteinExistence type="predicted"/>
<protein>
    <submittedName>
        <fullName evidence="7">Putative membrane protein</fullName>
    </submittedName>
</protein>
<accession>A0A0G0Z3C4</accession>
<feature type="domain" description="O-antigen ligase-related" evidence="6">
    <location>
        <begin position="237"/>
        <end position="373"/>
    </location>
</feature>
<gene>
    <name evidence="7" type="ORF">UV02_C0003G0013</name>
</gene>
<name>A0A0G0Z3C4_9BACT</name>
<evidence type="ECO:0000313" key="7">
    <source>
        <dbReference type="EMBL" id="KKS43259.1"/>
    </source>
</evidence>
<evidence type="ECO:0000256" key="4">
    <source>
        <dbReference type="ARBA" id="ARBA00023136"/>
    </source>
</evidence>
<sequence>MLGIRNFENMFYYFLIILYCLLFVVLAVKNLKWAIYLVVFALPSYLIRFEVAGLPMTLLEGMILILFAVWAVKKRRGGGNGFWAAKFLYIGIFIFLLSATISVFVALDSRAALGIWKAYFIEPVLFFVVFINTIRKEDCKNILSAMAGSVLVLTIVAFYQKLTGDFISNAFWAAEATRRVGGVYPYPNALALYLAPIIILLLGFWARQPLKGKKNCQNSKGELLHCHVVILFRLVIIAVGLLVVYWTGSKGALLGILAGLVFYALFYKGYKKYFITAVILMVLVGLFFIQNGKINFKGNYQVEGGDSMSVRLEMWQEGWRMLLDRPVSGAGLGGYQAVMEKYHERKYIEIYLYPHNIFLNFWSELGSLGILGILGILVWFYRVGFRIYQWSVVGGRWSVVLMATMTTIIIYGLVDVPYFKNDLSVFFWILIGLLIITNTRRKDQLGV</sequence>
<dbReference type="PANTHER" id="PTHR37422">
    <property type="entry name" value="TEICHURONIC ACID BIOSYNTHESIS PROTEIN TUAE"/>
    <property type="match status" value="1"/>
</dbReference>
<feature type="transmembrane region" description="Helical" evidence="5">
    <location>
        <begin position="393"/>
        <end position="412"/>
    </location>
</feature>
<feature type="transmembrane region" description="Helical" evidence="5">
    <location>
        <begin position="84"/>
        <end position="107"/>
    </location>
</feature>
<feature type="transmembrane region" description="Helical" evidence="5">
    <location>
        <begin position="226"/>
        <end position="245"/>
    </location>
</feature>
<evidence type="ECO:0000256" key="2">
    <source>
        <dbReference type="ARBA" id="ARBA00022692"/>
    </source>
</evidence>
<feature type="transmembrane region" description="Helical" evidence="5">
    <location>
        <begin position="113"/>
        <end position="134"/>
    </location>
</feature>
<feature type="transmembrane region" description="Helical" evidence="5">
    <location>
        <begin position="51"/>
        <end position="72"/>
    </location>
</feature>
<evidence type="ECO:0000256" key="5">
    <source>
        <dbReference type="SAM" id="Phobius"/>
    </source>
</evidence>
<dbReference type="Pfam" id="PF04932">
    <property type="entry name" value="Wzy_C"/>
    <property type="match status" value="1"/>
</dbReference>
<feature type="transmembrane region" description="Helical" evidence="5">
    <location>
        <begin position="141"/>
        <end position="159"/>
    </location>
</feature>
<feature type="transmembrane region" description="Helical" evidence="5">
    <location>
        <begin position="189"/>
        <end position="206"/>
    </location>
</feature>